<sequence>MIGQHITELDTPSLCIDLAVMEANLNSMMSYLKEHGKNWRPHVKCHKLPVIAQMQVDAGAIGVTSAKSSEAAVFIENGIPDVLIANMMIGEQKLQRIAKLCAIGDPIIACDHFVQAEALSDVCRQNGVKCRVILEVDLGMQRVGIRPGPDAQQLARGVNKLPGVELVGIMGYEGHLLSETDEEKKQKQIFTVLSFLEELRDVMLAEGMCCDIVSAGGTGSYQITAKHPAVTELQAGGGIFADRFYLERCGVKGLTPSLTLVASVVSRPSLERAVLDVGRKSVHPDIHPPTVPSMVSGKALNDAEVTQLSAEHMTLKLGPESQNLIVGDKVIVSPGYSDHTTVLHNEFVGLRDNRVECIWPIAARGKLK</sequence>
<dbReference type="Pfam" id="PF14031">
    <property type="entry name" value="D-ser_dehydrat"/>
    <property type="match status" value="1"/>
</dbReference>
<dbReference type="InterPro" id="IPR029066">
    <property type="entry name" value="PLP-binding_barrel"/>
</dbReference>
<dbReference type="PANTHER" id="PTHR28004">
    <property type="entry name" value="ZGC:162816-RELATED"/>
    <property type="match status" value="1"/>
</dbReference>
<evidence type="ECO:0000313" key="5">
    <source>
        <dbReference type="Proteomes" id="UP000315724"/>
    </source>
</evidence>
<dbReference type="Proteomes" id="UP000315724">
    <property type="component" value="Chromosome"/>
</dbReference>
<dbReference type="Gene3D" id="3.20.20.10">
    <property type="entry name" value="Alanine racemase"/>
    <property type="match status" value="1"/>
</dbReference>
<dbReference type="KEGG" id="tpol:Mal48_27720"/>
<dbReference type="Pfam" id="PF01168">
    <property type="entry name" value="Ala_racemase_N"/>
    <property type="match status" value="1"/>
</dbReference>
<dbReference type="RefSeq" id="WP_145199927.1">
    <property type="nucleotide sequence ID" value="NZ_CP036267.1"/>
</dbReference>
<dbReference type="InterPro" id="IPR026956">
    <property type="entry name" value="D-ser_dehydrat-like_dom"/>
</dbReference>
<evidence type="ECO:0000259" key="3">
    <source>
        <dbReference type="SMART" id="SM01119"/>
    </source>
</evidence>
<protein>
    <submittedName>
        <fullName evidence="4">D-threonine aldolase</fullName>
        <ecNumber evidence="4">4.1.2.42</ecNumber>
    </submittedName>
</protein>
<dbReference type="SUPFAM" id="SSF51419">
    <property type="entry name" value="PLP-binding barrel"/>
    <property type="match status" value="1"/>
</dbReference>
<dbReference type="OrthoDB" id="9788869at2"/>
<feature type="domain" description="D-serine dehydratase-like" evidence="3">
    <location>
        <begin position="257"/>
        <end position="351"/>
    </location>
</feature>
<gene>
    <name evidence="4" type="ORF">Mal48_27720</name>
</gene>
<accession>A0A517QPF7</accession>
<dbReference type="GO" id="GO:0043876">
    <property type="term" value="F:D-threonine aldolase activity"/>
    <property type="evidence" value="ECO:0007669"/>
    <property type="project" value="UniProtKB-EC"/>
</dbReference>
<keyword evidence="2 4" id="KW-0456">Lyase</keyword>
<dbReference type="EMBL" id="CP036267">
    <property type="protein sequence ID" value="QDT33519.1"/>
    <property type="molecule type" value="Genomic_DNA"/>
</dbReference>
<evidence type="ECO:0000313" key="4">
    <source>
        <dbReference type="EMBL" id="QDT33519.1"/>
    </source>
</evidence>
<organism evidence="4 5">
    <name type="scientific">Thalassoglobus polymorphus</name>
    <dbReference type="NCBI Taxonomy" id="2527994"/>
    <lineage>
        <taxon>Bacteria</taxon>
        <taxon>Pseudomonadati</taxon>
        <taxon>Planctomycetota</taxon>
        <taxon>Planctomycetia</taxon>
        <taxon>Planctomycetales</taxon>
        <taxon>Planctomycetaceae</taxon>
        <taxon>Thalassoglobus</taxon>
    </lineage>
</organism>
<name>A0A517QPF7_9PLAN</name>
<dbReference type="InterPro" id="IPR042208">
    <property type="entry name" value="D-ser_dehydrat-like_sf"/>
</dbReference>
<comment type="similarity">
    <text evidence="1">Belongs to the DSD1 family.</text>
</comment>
<reference evidence="4 5" key="1">
    <citation type="submission" date="2019-02" db="EMBL/GenBank/DDBJ databases">
        <title>Deep-cultivation of Planctomycetes and their phenomic and genomic characterization uncovers novel biology.</title>
        <authorList>
            <person name="Wiegand S."/>
            <person name="Jogler M."/>
            <person name="Boedeker C."/>
            <person name="Pinto D."/>
            <person name="Vollmers J."/>
            <person name="Rivas-Marin E."/>
            <person name="Kohn T."/>
            <person name="Peeters S.H."/>
            <person name="Heuer A."/>
            <person name="Rast P."/>
            <person name="Oberbeckmann S."/>
            <person name="Bunk B."/>
            <person name="Jeske O."/>
            <person name="Meyerdierks A."/>
            <person name="Storesund J.E."/>
            <person name="Kallscheuer N."/>
            <person name="Luecker S."/>
            <person name="Lage O.M."/>
            <person name="Pohl T."/>
            <person name="Merkel B.J."/>
            <person name="Hornburger P."/>
            <person name="Mueller R.-W."/>
            <person name="Bruemmer F."/>
            <person name="Labrenz M."/>
            <person name="Spormann A.M."/>
            <person name="Op den Camp H."/>
            <person name="Overmann J."/>
            <person name="Amann R."/>
            <person name="Jetten M.S.M."/>
            <person name="Mascher T."/>
            <person name="Medema M.H."/>
            <person name="Devos D.P."/>
            <person name="Kaster A.-K."/>
            <person name="Ovreas L."/>
            <person name="Rohde M."/>
            <person name="Galperin M.Y."/>
            <person name="Jogler C."/>
        </authorList>
    </citation>
    <scope>NUCLEOTIDE SEQUENCE [LARGE SCALE GENOMIC DNA]</scope>
    <source>
        <strain evidence="4 5">Mal48</strain>
    </source>
</reference>
<evidence type="ECO:0000256" key="1">
    <source>
        <dbReference type="ARBA" id="ARBA00005323"/>
    </source>
</evidence>
<dbReference type="SMART" id="SM01119">
    <property type="entry name" value="D-ser_dehydrat"/>
    <property type="match status" value="1"/>
</dbReference>
<dbReference type="CDD" id="cd06819">
    <property type="entry name" value="PLPDE_III_LS_D-TA"/>
    <property type="match status" value="1"/>
</dbReference>
<dbReference type="AlphaFoldDB" id="A0A517QPF7"/>
<dbReference type="GO" id="GO:0008721">
    <property type="term" value="F:D-serine ammonia-lyase activity"/>
    <property type="evidence" value="ECO:0007669"/>
    <property type="project" value="TreeGrafter"/>
</dbReference>
<dbReference type="EC" id="4.1.2.42" evidence="4"/>
<dbReference type="PANTHER" id="PTHR28004:SF2">
    <property type="entry name" value="D-SERINE DEHYDRATASE"/>
    <property type="match status" value="1"/>
</dbReference>
<dbReference type="Gene3D" id="2.40.37.20">
    <property type="entry name" value="D-serine dehydratase-like domain"/>
    <property type="match status" value="1"/>
</dbReference>
<evidence type="ECO:0000256" key="2">
    <source>
        <dbReference type="ARBA" id="ARBA00023239"/>
    </source>
</evidence>
<dbReference type="InterPro" id="IPR001608">
    <property type="entry name" value="Ala_racemase_N"/>
</dbReference>
<dbReference type="InterPro" id="IPR051466">
    <property type="entry name" value="D-amino_acid_metab_enzyme"/>
</dbReference>
<keyword evidence="5" id="KW-1185">Reference proteome</keyword>
<dbReference type="GO" id="GO:0036088">
    <property type="term" value="P:D-serine catabolic process"/>
    <property type="evidence" value="ECO:0007669"/>
    <property type="project" value="TreeGrafter"/>
</dbReference>
<proteinExistence type="inferred from homology"/>